<comment type="similarity">
    <text evidence="2">Belongs to the TrkH potassium transport family.</text>
</comment>
<keyword evidence="4" id="KW-1003">Cell membrane</keyword>
<feature type="transmembrane region" description="Helical" evidence="9">
    <location>
        <begin position="198"/>
        <end position="221"/>
    </location>
</feature>
<keyword evidence="7" id="KW-0406">Ion transport</keyword>
<evidence type="ECO:0000256" key="5">
    <source>
        <dbReference type="ARBA" id="ARBA00022692"/>
    </source>
</evidence>
<evidence type="ECO:0000256" key="6">
    <source>
        <dbReference type="ARBA" id="ARBA00022989"/>
    </source>
</evidence>
<evidence type="ECO:0000313" key="11">
    <source>
        <dbReference type="Proteomes" id="UP000503308"/>
    </source>
</evidence>
<evidence type="ECO:0000256" key="7">
    <source>
        <dbReference type="ARBA" id="ARBA00023065"/>
    </source>
</evidence>
<sequence>MARAPHHRARRSALAHLIDLPLFLLIFGVASVSMFVPALQGGAIRELDTARAFFYCGLLGLVTFGLIATAHAGRLPRHGALGTLMSLFSTFVFLPVFLAIPFHEGLGNTRFFNAYAEMISAITTTGASFFDEPERLNDTLHLWRAQVGWMGGITMWIAASAILAPLNLGGFEVTAQAEPGQRESLSSLVGRTDPRSRLLRVVGTLVPIYVGLTVLLWVLLYVSGDRPLVALTHAMSVMATSGISPVGGVASNGSGFTGEVLMLLFMLFALSRLTFSSDTVTATQGGLRTDPEFRVGLMIMVGVPVVLFLRHWLGALDVSAGDDPGEAVRAFWGSMFTVLSFLTTTGFTSAGWNEAQSWSGLNTPGLILMGLALIGGGVATTAGGVKLLRVFALYLNGRRELERLVHPSSVSRAGSEGRRIQRNGAFIAWIFFMLFALTLAVVTMLLAFLGVAFEDALVLAVAGLSTTGPLTQFAAEDPIRLAELSASAKSVFCAAMVLGRLETLAIIALLTPDLWRG</sequence>
<dbReference type="EMBL" id="CP048788">
    <property type="protein sequence ID" value="QJF51311.1"/>
    <property type="molecule type" value="Genomic_DNA"/>
</dbReference>
<reference evidence="10 11" key="1">
    <citation type="submission" date="2020-02" db="EMBL/GenBank/DDBJ databases">
        <title>Genome sequence of Roseobacter ponti.</title>
        <authorList>
            <person name="Hollensteiner J."/>
            <person name="Schneider D."/>
            <person name="Poehlein A."/>
            <person name="Daniel R."/>
        </authorList>
    </citation>
    <scope>NUCLEOTIDE SEQUENCE [LARGE SCALE GENOMIC DNA]</scope>
    <source>
        <strain evidence="10 11">DSM 106830</strain>
    </source>
</reference>
<accession>A0A858SUX9</accession>
<evidence type="ECO:0000256" key="4">
    <source>
        <dbReference type="ARBA" id="ARBA00022475"/>
    </source>
</evidence>
<evidence type="ECO:0000256" key="1">
    <source>
        <dbReference type="ARBA" id="ARBA00004651"/>
    </source>
</evidence>
<feature type="transmembrane region" description="Helical" evidence="9">
    <location>
        <begin position="426"/>
        <end position="450"/>
    </location>
</feature>
<dbReference type="InterPro" id="IPR003445">
    <property type="entry name" value="Cat_transpt"/>
</dbReference>
<feature type="transmembrane region" description="Helical" evidence="9">
    <location>
        <begin position="20"/>
        <end position="40"/>
    </location>
</feature>
<dbReference type="Pfam" id="PF02386">
    <property type="entry name" value="TrkH"/>
    <property type="match status" value="1"/>
</dbReference>
<dbReference type="PANTHER" id="PTHR32024">
    <property type="entry name" value="TRK SYSTEM POTASSIUM UPTAKE PROTEIN TRKG-RELATED"/>
    <property type="match status" value="1"/>
</dbReference>
<evidence type="ECO:0000256" key="8">
    <source>
        <dbReference type="ARBA" id="ARBA00023136"/>
    </source>
</evidence>
<keyword evidence="8 9" id="KW-0472">Membrane</keyword>
<feature type="transmembrane region" description="Helical" evidence="9">
    <location>
        <begin position="79"/>
        <end position="100"/>
    </location>
</feature>
<name>A0A858SUX9_9RHOB</name>
<evidence type="ECO:0000313" key="10">
    <source>
        <dbReference type="EMBL" id="QJF51311.1"/>
    </source>
</evidence>
<dbReference type="RefSeq" id="WP_169640525.1">
    <property type="nucleotide sequence ID" value="NZ_CP048788.1"/>
</dbReference>
<feature type="transmembrane region" description="Helical" evidence="9">
    <location>
        <begin position="256"/>
        <end position="275"/>
    </location>
</feature>
<feature type="transmembrane region" description="Helical" evidence="9">
    <location>
        <begin position="366"/>
        <end position="388"/>
    </location>
</feature>
<evidence type="ECO:0000256" key="3">
    <source>
        <dbReference type="ARBA" id="ARBA00022448"/>
    </source>
</evidence>
<dbReference type="PANTHER" id="PTHR32024:SF2">
    <property type="entry name" value="TRK SYSTEM POTASSIUM UPTAKE PROTEIN TRKG-RELATED"/>
    <property type="match status" value="1"/>
</dbReference>
<organism evidence="10 11">
    <name type="scientific">Roseobacter ponti</name>
    <dbReference type="NCBI Taxonomy" id="1891787"/>
    <lineage>
        <taxon>Bacteria</taxon>
        <taxon>Pseudomonadati</taxon>
        <taxon>Pseudomonadota</taxon>
        <taxon>Alphaproteobacteria</taxon>
        <taxon>Rhodobacterales</taxon>
        <taxon>Roseobacteraceae</taxon>
        <taxon>Roseobacter</taxon>
    </lineage>
</organism>
<gene>
    <name evidence="10" type="ORF">G3256_09125</name>
</gene>
<keyword evidence="3" id="KW-0813">Transport</keyword>
<keyword evidence="5 9" id="KW-0812">Transmembrane</keyword>
<feature type="transmembrane region" description="Helical" evidence="9">
    <location>
        <begin position="52"/>
        <end position="72"/>
    </location>
</feature>
<keyword evidence="11" id="KW-1185">Reference proteome</keyword>
<dbReference type="GO" id="GO:0030001">
    <property type="term" value="P:metal ion transport"/>
    <property type="evidence" value="ECO:0007669"/>
    <property type="project" value="UniProtKB-ARBA"/>
</dbReference>
<comment type="subcellular location">
    <subcellularLocation>
        <location evidence="1">Cell membrane</location>
        <topology evidence="1">Multi-pass membrane protein</topology>
    </subcellularLocation>
</comment>
<keyword evidence="6 9" id="KW-1133">Transmembrane helix</keyword>
<evidence type="ECO:0000256" key="9">
    <source>
        <dbReference type="SAM" id="Phobius"/>
    </source>
</evidence>
<evidence type="ECO:0000256" key="2">
    <source>
        <dbReference type="ARBA" id="ARBA00009137"/>
    </source>
</evidence>
<dbReference type="GO" id="GO:0005886">
    <property type="term" value="C:plasma membrane"/>
    <property type="evidence" value="ECO:0007669"/>
    <property type="project" value="UniProtKB-SubCell"/>
</dbReference>
<proteinExistence type="inferred from homology"/>
<dbReference type="GO" id="GO:0008324">
    <property type="term" value="F:monoatomic cation transmembrane transporter activity"/>
    <property type="evidence" value="ECO:0007669"/>
    <property type="project" value="InterPro"/>
</dbReference>
<dbReference type="Proteomes" id="UP000503308">
    <property type="component" value="Chromosome"/>
</dbReference>
<feature type="transmembrane region" description="Helical" evidence="9">
    <location>
        <begin position="295"/>
        <end position="313"/>
    </location>
</feature>
<protein>
    <submittedName>
        <fullName evidence="10">TrkH family potassium uptake protein</fullName>
    </submittedName>
</protein>
<dbReference type="KEGG" id="rpon:G3256_09125"/>
<feature type="transmembrane region" description="Helical" evidence="9">
    <location>
        <begin position="142"/>
        <end position="164"/>
    </location>
</feature>
<feature type="transmembrane region" description="Helical" evidence="9">
    <location>
        <begin position="228"/>
        <end position="250"/>
    </location>
</feature>
<dbReference type="AlphaFoldDB" id="A0A858SUX9"/>